<sequence>MQRNTKQRNMWLILKKVRQDLKRSQNKEKEKRKKQSSGKFLPHFKMNSKDMNLLDENIVSEYVCITCKTEIKITPKDPIRCSNCGKHILCKKREPKNTIQLKAI</sequence>
<dbReference type="SUPFAM" id="SSF63393">
    <property type="entry name" value="RNA polymerase subunits"/>
    <property type="match status" value="1"/>
</dbReference>
<dbReference type="GO" id="GO:0046872">
    <property type="term" value="F:metal ion binding"/>
    <property type="evidence" value="ECO:0007669"/>
    <property type="project" value="UniProtKB-KW"/>
</dbReference>
<dbReference type="OrthoDB" id="5585087at2759"/>
<dbReference type="Gene3D" id="2.20.28.30">
    <property type="entry name" value="RNA polymerase ii, chain L"/>
    <property type="match status" value="1"/>
</dbReference>
<protein>
    <submittedName>
        <fullName evidence="4">Uncharacterized protein</fullName>
    </submittedName>
</protein>
<dbReference type="SMART" id="SM00659">
    <property type="entry name" value="RPOLCX"/>
    <property type="match status" value="1"/>
</dbReference>
<dbReference type="AlphaFoldDB" id="A0A1W0E5R2"/>
<keyword evidence="2" id="KW-0862">Zinc</keyword>
<keyword evidence="1" id="KW-0479">Metal-binding</keyword>
<keyword evidence="5" id="KW-1185">Reference proteome</keyword>
<reference evidence="4 5" key="1">
    <citation type="journal article" date="2017" name="Environ. Microbiol.">
        <title>Decay of the glycolytic pathway and adaptation to intranuclear parasitism within Enterocytozoonidae microsporidia.</title>
        <authorList>
            <person name="Wiredu Boakye D."/>
            <person name="Jaroenlak P."/>
            <person name="Prachumwat A."/>
            <person name="Williams T.A."/>
            <person name="Bateman K.S."/>
            <person name="Itsathitphaisarn O."/>
            <person name="Sritunyalucksana K."/>
            <person name="Paszkiewicz K.H."/>
            <person name="Moore K.A."/>
            <person name="Stentiford G.D."/>
            <person name="Williams B.A."/>
        </authorList>
    </citation>
    <scope>NUCLEOTIDE SEQUENCE [LARGE SCALE GENOMIC DNA]</scope>
    <source>
        <strain evidence="4 5">TH1</strain>
    </source>
</reference>
<name>A0A1W0E5R2_9MICR</name>
<comment type="caution">
    <text evidence="4">The sequence shown here is derived from an EMBL/GenBank/DDBJ whole genome shotgun (WGS) entry which is preliminary data.</text>
</comment>
<evidence type="ECO:0000313" key="4">
    <source>
        <dbReference type="EMBL" id="OQS54590.1"/>
    </source>
</evidence>
<organism evidence="4 5">
    <name type="scientific">Ecytonucleospora hepatopenaei</name>
    <dbReference type="NCBI Taxonomy" id="646526"/>
    <lineage>
        <taxon>Eukaryota</taxon>
        <taxon>Fungi</taxon>
        <taxon>Fungi incertae sedis</taxon>
        <taxon>Microsporidia</taxon>
        <taxon>Enterocytozoonidae</taxon>
        <taxon>Ecytonucleospora</taxon>
    </lineage>
</organism>
<dbReference type="GO" id="GO:0003677">
    <property type="term" value="F:DNA binding"/>
    <property type="evidence" value="ECO:0007669"/>
    <property type="project" value="InterPro"/>
</dbReference>
<dbReference type="Proteomes" id="UP000192758">
    <property type="component" value="Unassembled WGS sequence"/>
</dbReference>
<evidence type="ECO:0000313" key="5">
    <source>
        <dbReference type="Proteomes" id="UP000192758"/>
    </source>
</evidence>
<dbReference type="EMBL" id="MNPJ01000019">
    <property type="protein sequence ID" value="OQS54590.1"/>
    <property type="molecule type" value="Genomic_DNA"/>
</dbReference>
<evidence type="ECO:0000256" key="1">
    <source>
        <dbReference type="ARBA" id="ARBA00022723"/>
    </source>
</evidence>
<dbReference type="VEuPathDB" id="MicrosporidiaDB:EHP00_95"/>
<evidence type="ECO:0000256" key="3">
    <source>
        <dbReference type="SAM" id="MobiDB-lite"/>
    </source>
</evidence>
<dbReference type="Pfam" id="PF03604">
    <property type="entry name" value="Zn_ribbon_RPAB4"/>
    <property type="match status" value="1"/>
</dbReference>
<feature type="region of interest" description="Disordered" evidence="3">
    <location>
        <begin position="21"/>
        <end position="43"/>
    </location>
</feature>
<dbReference type="InterPro" id="IPR006591">
    <property type="entry name" value="RNAP_P/RPABC4"/>
</dbReference>
<gene>
    <name evidence="4" type="ORF">EHP00_95</name>
</gene>
<accession>A0A1W0E5R2</accession>
<dbReference type="InterPro" id="IPR029040">
    <property type="entry name" value="RPABC4/Spt4"/>
</dbReference>
<dbReference type="GO" id="GO:0003899">
    <property type="term" value="F:DNA-directed RNA polymerase activity"/>
    <property type="evidence" value="ECO:0007669"/>
    <property type="project" value="InterPro"/>
</dbReference>
<dbReference type="GO" id="GO:0006351">
    <property type="term" value="P:DNA-templated transcription"/>
    <property type="evidence" value="ECO:0007669"/>
    <property type="project" value="InterPro"/>
</dbReference>
<proteinExistence type="predicted"/>
<evidence type="ECO:0000256" key="2">
    <source>
        <dbReference type="ARBA" id="ARBA00022833"/>
    </source>
</evidence>